<sequence length="94" mass="11004">MDRLATHHATVDCFRKEVIFTLQGESDVIFYGERRILPSCVIYAITVRRLLKKQCSAYLAYVFDTRDNEVKLEDIYVVRQFLDVFPEDLNGLLV</sequence>
<dbReference type="Proteomes" id="UP001281410">
    <property type="component" value="Unassembled WGS sequence"/>
</dbReference>
<evidence type="ECO:0000313" key="1">
    <source>
        <dbReference type="EMBL" id="KAK3220825.1"/>
    </source>
</evidence>
<protein>
    <submittedName>
        <fullName evidence="1">Uncharacterized protein</fullName>
    </submittedName>
</protein>
<organism evidence="1 2">
    <name type="scientific">Dipteronia sinensis</name>
    <dbReference type="NCBI Taxonomy" id="43782"/>
    <lineage>
        <taxon>Eukaryota</taxon>
        <taxon>Viridiplantae</taxon>
        <taxon>Streptophyta</taxon>
        <taxon>Embryophyta</taxon>
        <taxon>Tracheophyta</taxon>
        <taxon>Spermatophyta</taxon>
        <taxon>Magnoliopsida</taxon>
        <taxon>eudicotyledons</taxon>
        <taxon>Gunneridae</taxon>
        <taxon>Pentapetalae</taxon>
        <taxon>rosids</taxon>
        <taxon>malvids</taxon>
        <taxon>Sapindales</taxon>
        <taxon>Sapindaceae</taxon>
        <taxon>Hippocastanoideae</taxon>
        <taxon>Acereae</taxon>
        <taxon>Dipteronia</taxon>
    </lineage>
</organism>
<accession>A0AAE0EBX6</accession>
<comment type="caution">
    <text evidence="1">The sequence shown here is derived from an EMBL/GenBank/DDBJ whole genome shotgun (WGS) entry which is preliminary data.</text>
</comment>
<name>A0AAE0EBX6_9ROSI</name>
<keyword evidence="2" id="KW-1185">Reference proteome</keyword>
<dbReference type="AlphaFoldDB" id="A0AAE0EBX6"/>
<gene>
    <name evidence="1" type="ORF">Dsin_014795</name>
</gene>
<reference evidence="1" key="1">
    <citation type="journal article" date="2023" name="Plant J.">
        <title>Genome sequences and population genomics provide insights into the demographic history, inbreeding, and mutation load of two 'living fossil' tree species of Dipteronia.</title>
        <authorList>
            <person name="Feng Y."/>
            <person name="Comes H.P."/>
            <person name="Chen J."/>
            <person name="Zhu S."/>
            <person name="Lu R."/>
            <person name="Zhang X."/>
            <person name="Li P."/>
            <person name="Qiu J."/>
            <person name="Olsen K.M."/>
            <person name="Qiu Y."/>
        </authorList>
    </citation>
    <scope>NUCLEOTIDE SEQUENCE</scope>
    <source>
        <strain evidence="1">NBL</strain>
    </source>
</reference>
<proteinExistence type="predicted"/>
<dbReference type="EMBL" id="JANJYJ010000004">
    <property type="protein sequence ID" value="KAK3220825.1"/>
    <property type="molecule type" value="Genomic_DNA"/>
</dbReference>
<evidence type="ECO:0000313" key="2">
    <source>
        <dbReference type="Proteomes" id="UP001281410"/>
    </source>
</evidence>